<feature type="region of interest" description="Disordered" evidence="3">
    <location>
        <begin position="302"/>
        <end position="342"/>
    </location>
</feature>
<evidence type="ECO:0000259" key="4">
    <source>
        <dbReference type="PROSITE" id="PS50249"/>
    </source>
</evidence>
<evidence type="ECO:0000313" key="5">
    <source>
        <dbReference type="EMBL" id="CAE0632676.1"/>
    </source>
</evidence>
<dbReference type="EMBL" id="HBIU01024575">
    <property type="protein sequence ID" value="CAE0632676.1"/>
    <property type="molecule type" value="Transcribed_RNA"/>
</dbReference>
<dbReference type="InterPro" id="IPR033858">
    <property type="entry name" value="MPN_RPN7_8"/>
</dbReference>
<feature type="domain" description="MPN" evidence="4">
    <location>
        <begin position="26"/>
        <end position="160"/>
    </location>
</feature>
<dbReference type="Pfam" id="PF13012">
    <property type="entry name" value="MitMem_reg"/>
    <property type="match status" value="1"/>
</dbReference>
<accession>A0A6S9JFQ0</accession>
<proteinExistence type="inferred from homology"/>
<dbReference type="PROSITE" id="PS50249">
    <property type="entry name" value="MPN"/>
    <property type="match status" value="1"/>
</dbReference>
<dbReference type="PANTHER" id="PTHR10540:SF7">
    <property type="entry name" value="26S PROTEASOME NON-ATPASE REGULATORY SUBUNIT 7"/>
    <property type="match status" value="1"/>
</dbReference>
<name>A0A6S9JFQ0_HETAK</name>
<dbReference type="GO" id="GO:0048731">
    <property type="term" value="P:system development"/>
    <property type="evidence" value="ECO:0007669"/>
    <property type="project" value="UniProtKB-ARBA"/>
</dbReference>
<dbReference type="Gene3D" id="3.40.140.10">
    <property type="entry name" value="Cytidine Deaminase, domain 2"/>
    <property type="match status" value="1"/>
</dbReference>
<dbReference type="AlphaFoldDB" id="A0A6S9JFQ0"/>
<dbReference type="PANTHER" id="PTHR10540">
    <property type="entry name" value="EUKARYOTIC TRANSLATION INITIATION FACTOR 3 SUBUNIT F-RELATED"/>
    <property type="match status" value="1"/>
</dbReference>
<dbReference type="InterPro" id="IPR037518">
    <property type="entry name" value="MPN"/>
</dbReference>
<evidence type="ECO:0000256" key="2">
    <source>
        <dbReference type="ARBA" id="ARBA00022942"/>
    </source>
</evidence>
<evidence type="ECO:0000256" key="1">
    <source>
        <dbReference type="ARBA" id="ARBA00008568"/>
    </source>
</evidence>
<dbReference type="CDD" id="cd08062">
    <property type="entry name" value="MPN_RPN7_8"/>
    <property type="match status" value="1"/>
</dbReference>
<dbReference type="InterPro" id="IPR024969">
    <property type="entry name" value="EIF3F/CSN6-like_C"/>
</dbReference>
<organism evidence="5">
    <name type="scientific">Heterosigma akashiwo</name>
    <name type="common">Chromophytic alga</name>
    <name type="synonym">Heterosigma carterae</name>
    <dbReference type="NCBI Taxonomy" id="2829"/>
    <lineage>
        <taxon>Eukaryota</taxon>
        <taxon>Sar</taxon>
        <taxon>Stramenopiles</taxon>
        <taxon>Ochrophyta</taxon>
        <taxon>Raphidophyceae</taxon>
        <taxon>Chattonellales</taxon>
        <taxon>Chattonellaceae</taxon>
        <taxon>Heterosigma</taxon>
    </lineage>
</organism>
<dbReference type="GO" id="GO:0005838">
    <property type="term" value="C:proteasome regulatory particle"/>
    <property type="evidence" value="ECO:0007669"/>
    <property type="project" value="InterPro"/>
</dbReference>
<comment type="similarity">
    <text evidence="1">Belongs to the peptidase M67A family.</text>
</comment>
<dbReference type="InterPro" id="IPR000555">
    <property type="entry name" value="JAMM/MPN+_dom"/>
</dbReference>
<keyword evidence="2" id="KW-0647">Proteasome</keyword>
<protein>
    <recommendedName>
        <fullName evidence="4">MPN domain-containing protein</fullName>
    </recommendedName>
</protein>
<dbReference type="FunFam" id="3.40.140.10:FF:000013">
    <property type="entry name" value="26S proteasome non-ATPase regulatory subunit 7"/>
    <property type="match status" value="1"/>
</dbReference>
<dbReference type="SMART" id="SM00232">
    <property type="entry name" value="JAB_MPN"/>
    <property type="match status" value="1"/>
</dbReference>
<dbReference type="GO" id="GO:0043161">
    <property type="term" value="P:proteasome-mediated ubiquitin-dependent protein catabolic process"/>
    <property type="evidence" value="ECO:0007669"/>
    <property type="project" value="TreeGrafter"/>
</dbReference>
<reference evidence="5" key="1">
    <citation type="submission" date="2021-01" db="EMBL/GenBank/DDBJ databases">
        <authorList>
            <person name="Corre E."/>
            <person name="Pelletier E."/>
            <person name="Niang G."/>
            <person name="Scheremetjew M."/>
            <person name="Finn R."/>
            <person name="Kale V."/>
            <person name="Holt S."/>
            <person name="Cochrane G."/>
            <person name="Meng A."/>
            <person name="Brown T."/>
            <person name="Cohen L."/>
        </authorList>
    </citation>
    <scope>NUCLEOTIDE SEQUENCE</scope>
    <source>
        <strain evidence="5">CCMP3107</strain>
    </source>
</reference>
<gene>
    <name evidence="5" type="ORF">HAKA00212_LOCUS11386</name>
</gene>
<dbReference type="GO" id="GO:0008237">
    <property type="term" value="F:metallopeptidase activity"/>
    <property type="evidence" value="ECO:0007669"/>
    <property type="project" value="InterPro"/>
</dbReference>
<dbReference type="Pfam" id="PF01398">
    <property type="entry name" value="JAB"/>
    <property type="match status" value="1"/>
</dbReference>
<sequence length="342" mass="38785">MAEESKGEEVPAVAPSKVLKSAPVNVVVHPLVLLSAVDHYNRVAKDTKKRVVGVLLGSTFKGTVDVTNSFAVPFEEDLKNPTIWYLDHNYLENMFNMFRKVAAKERIVGFYSTGPKIKENDLEIDELFRRFCPSPVYVIIDVRPELEGLPTTAYHSVEEVEAEGKEVQRAFRHLPSAVGALEAEEVGVEHLLRDINDPSTSTLAAQVRHKLAALVGLKEKLEEMRTYLQNVLDGRLPVNNQIVYNMQTIFNLLPNLNVEELVRSLLVKTNDMHLVIYISSLVRAVIALHELAQNKIKYRHLDDPQRAEELRQREEAEKKKKEEEAKEKKEAEEKKSDAKKAA</sequence>
<evidence type="ECO:0000256" key="3">
    <source>
        <dbReference type="SAM" id="MobiDB-lite"/>
    </source>
</evidence>